<dbReference type="GO" id="GO:0008024">
    <property type="term" value="C:cyclin/CDK positive transcription elongation factor complex"/>
    <property type="evidence" value="ECO:0000318"/>
    <property type="project" value="GO_Central"/>
</dbReference>
<keyword evidence="1 3" id="KW-0195">Cyclin</keyword>
<reference evidence="6" key="1">
    <citation type="submission" date="2018-08" db="EMBL/GenBank/DDBJ databases">
        <authorList>
            <person name="Rossello M."/>
        </authorList>
    </citation>
    <scope>NUCLEOTIDE SEQUENCE [LARGE SCALE GENOMIC DNA]</scope>
    <source>
        <strain evidence="6">cv. Chinese Spring</strain>
    </source>
</reference>
<accession>A0A3B6NLJ4</accession>
<proteinExistence type="inferred from homology"/>
<keyword evidence="7" id="KW-1185">Reference proteome</keyword>
<dbReference type="GO" id="GO:0061575">
    <property type="term" value="F:cyclin-dependent protein serine/threonine kinase activator activity"/>
    <property type="evidence" value="ECO:0000318"/>
    <property type="project" value="GO_Central"/>
</dbReference>
<dbReference type="SMR" id="A0A3B6NLJ4"/>
<dbReference type="FunFam" id="1.10.472.10:FF:000081">
    <property type="entry name" value="Cyclin family protein"/>
    <property type="match status" value="1"/>
</dbReference>
<dbReference type="OrthoDB" id="10264655at2759"/>
<feature type="compositionally biased region" description="Basic and acidic residues" evidence="4">
    <location>
        <begin position="637"/>
        <end position="650"/>
    </location>
</feature>
<dbReference type="AlphaFoldDB" id="A0A3B6NLJ4"/>
<reference evidence="6" key="2">
    <citation type="submission" date="2018-10" db="UniProtKB">
        <authorList>
            <consortium name="EnsemblPlants"/>
        </authorList>
    </citation>
    <scope>IDENTIFICATION</scope>
</reference>
<protein>
    <recommendedName>
        <fullName evidence="5">Cyclin-like domain-containing protein</fullName>
    </recommendedName>
</protein>
<feature type="compositionally biased region" description="Low complexity" evidence="4">
    <location>
        <begin position="569"/>
        <end position="581"/>
    </location>
</feature>
<dbReference type="InterPro" id="IPR013763">
    <property type="entry name" value="Cyclin-like_dom"/>
</dbReference>
<name>A0A3B6NLJ4_WHEAT</name>
<dbReference type="InterPro" id="IPR036915">
    <property type="entry name" value="Cyclin-like_sf"/>
</dbReference>
<dbReference type="Gramene" id="TraesCS6A02G096600.1">
    <property type="protein sequence ID" value="TraesCS6A02G096600.1"/>
    <property type="gene ID" value="TraesCS6A02G096600"/>
</dbReference>
<feature type="region of interest" description="Disordered" evidence="4">
    <location>
        <begin position="485"/>
        <end position="705"/>
    </location>
</feature>
<dbReference type="GO" id="GO:0005634">
    <property type="term" value="C:nucleus"/>
    <property type="evidence" value="ECO:0000318"/>
    <property type="project" value="GO_Central"/>
</dbReference>
<dbReference type="InterPro" id="IPR006671">
    <property type="entry name" value="Cyclin_N"/>
</dbReference>
<dbReference type="GO" id="GO:0045944">
    <property type="term" value="P:positive regulation of transcription by RNA polymerase II"/>
    <property type="evidence" value="ECO:0000318"/>
    <property type="project" value="GO_Central"/>
</dbReference>
<sequence length="705" mass="77086">MAEGGERGRSWYLSKEEIEEGSPSRKDGMPAAREAQLRSVYSSYIRDVGRRLGVPDITIATGTVLCHRFYLHQSLLKNEWQTVATACIFLASKIEDTPCQLGRVVTVAHETMYKRKPDAARRIKQKEVLEKRKDLILMGEALLLSTIRFDFNIQHPYEPLNLALKNLGISQKEVKQAAINLINDTLRTTLVVQFKPHYIAAGALHLAAKFHDVTLPSEQGKVWWHQFDVAPRQLQAAIQQMKQVFNERNQRPAGPAIGPIPAPAPVEKQQAVRFPKPALVAKQQTLSLPKPAPVAKQQALSLLKPAPVEEQQAVSFPKPAPVAKQQTVSSQKPAPVEEHQTVSSPKPAPLEPALVKKEQTASSLKPAAEKQQTASSPKPAPAEKQQTVSSPKPAPVEKQQIISFPKPVLKYTYSRRGLRNTAAPTVTPTPTLVKKQQKISTPDGPVSHAFSPRGVLNGPTSAPTITPNPMKKQQALSTLDSVLRQAHPSVGGVKRTRSPAQDKALVKKQKIISAPNSVVRHARPSVVVVRPTGSPARARTPVKKSQIISAQDSVPRHTRPSVGGERRPSTAPAPAPASALARKQPTISTPDSVMRHTDPSRNEDSKPLRMHVDHSLSRTAKDGRLEKPSFQAALNADHGHHVGSRPKDVNMTRVPNLVGQKRRIQETAGQPPAPADRCAGDASRRPQLPSLIVAPPSWKKQKIDV</sequence>
<evidence type="ECO:0000313" key="7">
    <source>
        <dbReference type="Proteomes" id="UP000019116"/>
    </source>
</evidence>
<dbReference type="SMART" id="SM00385">
    <property type="entry name" value="CYCLIN"/>
    <property type="match status" value="2"/>
</dbReference>
<evidence type="ECO:0000313" key="6">
    <source>
        <dbReference type="EnsemblPlants" id="TraesCS6A02G096600.1"/>
    </source>
</evidence>
<evidence type="ECO:0000256" key="2">
    <source>
        <dbReference type="ARBA" id="ARBA00061204"/>
    </source>
</evidence>
<dbReference type="Gene3D" id="1.10.472.10">
    <property type="entry name" value="Cyclin-like"/>
    <property type="match status" value="2"/>
</dbReference>
<evidence type="ECO:0000256" key="4">
    <source>
        <dbReference type="SAM" id="MobiDB-lite"/>
    </source>
</evidence>
<dbReference type="EnsemblPlants" id="TraesCS6A02G096600.1">
    <property type="protein sequence ID" value="TraesCS6A02G096600.1"/>
    <property type="gene ID" value="TraesCS6A02G096600"/>
</dbReference>
<feature type="domain" description="Cyclin-like" evidence="5">
    <location>
        <begin position="158"/>
        <end position="243"/>
    </location>
</feature>
<dbReference type="SUPFAM" id="SSF47954">
    <property type="entry name" value="Cyclin-like"/>
    <property type="match status" value="2"/>
</dbReference>
<dbReference type="InterPro" id="IPR043198">
    <property type="entry name" value="Cyclin/Ssn8"/>
</dbReference>
<evidence type="ECO:0000256" key="3">
    <source>
        <dbReference type="RuleBase" id="RU000383"/>
    </source>
</evidence>
<dbReference type="OMA" id="QMANPRI"/>
<feature type="region of interest" description="Disordered" evidence="4">
    <location>
        <begin position="1"/>
        <end position="31"/>
    </location>
</feature>
<dbReference type="Proteomes" id="UP000019116">
    <property type="component" value="Chromosome 6A"/>
</dbReference>
<dbReference type="Pfam" id="PF00134">
    <property type="entry name" value="Cyclin_N"/>
    <property type="match status" value="1"/>
</dbReference>
<organism evidence="6">
    <name type="scientific">Triticum aestivum</name>
    <name type="common">Wheat</name>
    <dbReference type="NCBI Taxonomy" id="4565"/>
    <lineage>
        <taxon>Eukaryota</taxon>
        <taxon>Viridiplantae</taxon>
        <taxon>Streptophyta</taxon>
        <taxon>Embryophyta</taxon>
        <taxon>Tracheophyta</taxon>
        <taxon>Spermatophyta</taxon>
        <taxon>Magnoliopsida</taxon>
        <taxon>Liliopsida</taxon>
        <taxon>Poales</taxon>
        <taxon>Poaceae</taxon>
        <taxon>BOP clade</taxon>
        <taxon>Pooideae</taxon>
        <taxon>Triticodae</taxon>
        <taxon>Triticeae</taxon>
        <taxon>Triticinae</taxon>
        <taxon>Triticum</taxon>
    </lineage>
</organism>
<dbReference type="Gramene" id="TraesROB_scaffold_083439_01G000200.1">
    <property type="protein sequence ID" value="TraesROB_scaffold_083439_01G000200.1"/>
    <property type="gene ID" value="TraesROB_scaffold_083439_01G000200"/>
</dbReference>
<dbReference type="PANTHER" id="PTHR10026">
    <property type="entry name" value="CYCLIN"/>
    <property type="match status" value="1"/>
</dbReference>
<feature type="domain" description="Cyclin-like" evidence="5">
    <location>
        <begin position="43"/>
        <end position="145"/>
    </location>
</feature>
<dbReference type="GO" id="GO:0032786">
    <property type="term" value="P:positive regulation of DNA-templated transcription, elongation"/>
    <property type="evidence" value="ECO:0000318"/>
    <property type="project" value="GO_Central"/>
</dbReference>
<feature type="compositionally biased region" description="Polar residues" evidence="4">
    <location>
        <begin position="458"/>
        <end position="467"/>
    </location>
</feature>
<feature type="compositionally biased region" description="Basic and acidic residues" evidence="4">
    <location>
        <begin position="593"/>
        <end position="627"/>
    </location>
</feature>
<comment type="similarity">
    <text evidence="2">Belongs to the cyclin family. Cyclin T subfamily.</text>
</comment>
<dbReference type="Gramene" id="TraesCS6A03G0222000.1">
    <property type="protein sequence ID" value="TraesCS6A03G0222000.1.CDS"/>
    <property type="gene ID" value="TraesCS6A03G0222000"/>
</dbReference>
<dbReference type="STRING" id="4565.A0A3B6NLJ4"/>
<feature type="region of interest" description="Disordered" evidence="4">
    <location>
        <begin position="420"/>
        <end position="469"/>
    </location>
</feature>
<feature type="compositionally biased region" description="Low complexity" evidence="4">
    <location>
        <begin position="421"/>
        <end position="431"/>
    </location>
</feature>
<evidence type="ECO:0000259" key="5">
    <source>
        <dbReference type="SMART" id="SM00385"/>
    </source>
</evidence>
<feature type="region of interest" description="Disordered" evidence="4">
    <location>
        <begin position="311"/>
        <end position="401"/>
    </location>
</feature>
<evidence type="ECO:0000256" key="1">
    <source>
        <dbReference type="ARBA" id="ARBA00023127"/>
    </source>
</evidence>
<dbReference type="Gramene" id="TraesCAD_scaffold_078628_01G000200.1">
    <property type="protein sequence ID" value="TraesCAD_scaffold_078628_01G000200.1"/>
    <property type="gene ID" value="TraesCAD_scaffold_078628_01G000200"/>
</dbReference>